<evidence type="ECO:0000313" key="1">
    <source>
        <dbReference type="EMBL" id="PAV23156.1"/>
    </source>
</evidence>
<organism evidence="1 2">
    <name type="scientific">Pyrrhoderma noxium</name>
    <dbReference type="NCBI Taxonomy" id="2282107"/>
    <lineage>
        <taxon>Eukaryota</taxon>
        <taxon>Fungi</taxon>
        <taxon>Dikarya</taxon>
        <taxon>Basidiomycota</taxon>
        <taxon>Agaricomycotina</taxon>
        <taxon>Agaricomycetes</taxon>
        <taxon>Hymenochaetales</taxon>
        <taxon>Hymenochaetaceae</taxon>
        <taxon>Pyrrhoderma</taxon>
    </lineage>
</organism>
<dbReference type="EMBL" id="NBII01000001">
    <property type="protein sequence ID" value="PAV23156.1"/>
    <property type="molecule type" value="Genomic_DNA"/>
</dbReference>
<name>A0A286UU77_9AGAM</name>
<accession>A0A286UU77</accession>
<comment type="caution">
    <text evidence="1">The sequence shown here is derived from an EMBL/GenBank/DDBJ whole genome shotgun (WGS) entry which is preliminary data.</text>
</comment>
<dbReference type="Proteomes" id="UP000217199">
    <property type="component" value="Unassembled WGS sequence"/>
</dbReference>
<evidence type="ECO:0000313" key="2">
    <source>
        <dbReference type="Proteomes" id="UP000217199"/>
    </source>
</evidence>
<proteinExistence type="predicted"/>
<keyword evidence="2" id="KW-1185">Reference proteome</keyword>
<protein>
    <submittedName>
        <fullName evidence="1">Uncharacterized protein</fullName>
    </submittedName>
</protein>
<reference evidence="1 2" key="1">
    <citation type="journal article" date="2017" name="Mol. Ecol.">
        <title>Comparative and population genomic landscape of Phellinus noxius: A hypervariable fungus causing root rot in trees.</title>
        <authorList>
            <person name="Chung C.L."/>
            <person name="Lee T.J."/>
            <person name="Akiba M."/>
            <person name="Lee H.H."/>
            <person name="Kuo T.H."/>
            <person name="Liu D."/>
            <person name="Ke H.M."/>
            <person name="Yokoi T."/>
            <person name="Roa M.B."/>
            <person name="Lu M.J."/>
            <person name="Chang Y.Y."/>
            <person name="Ann P.J."/>
            <person name="Tsai J.N."/>
            <person name="Chen C.Y."/>
            <person name="Tzean S.S."/>
            <person name="Ota Y."/>
            <person name="Hattori T."/>
            <person name="Sahashi N."/>
            <person name="Liou R.F."/>
            <person name="Kikuchi T."/>
            <person name="Tsai I.J."/>
        </authorList>
    </citation>
    <scope>NUCLEOTIDE SEQUENCE [LARGE SCALE GENOMIC DNA]</scope>
    <source>
        <strain evidence="1 2">FFPRI411160</strain>
    </source>
</reference>
<dbReference type="InParanoid" id="A0A286UU77"/>
<dbReference type="AlphaFoldDB" id="A0A286UU77"/>
<gene>
    <name evidence="1" type="ORF">PNOK_0022400</name>
</gene>
<sequence>MSQNTTPNTSHFNCPNCNCTGIILIRLPCHCLTRNTPILQEDQLVTPVEQIISHPTTIQQNDYSYNPTHPVVNVETPRAISTATISQNPYSYNQINHLIANVCPTQVTSPGQHGNNGNCFNHGQGWQHTPEYNLGYGFTQNNTDSLDTNVVPGYNIHRAQNIPLARHENYGFNNQELPPLSEYNTGYGFVQHNNASSSTGITTVPTNNTSPESVQGSSSGIFDRFIDIDTEANYFEGPSPYTSSC</sequence>